<evidence type="ECO:0000256" key="8">
    <source>
        <dbReference type="ARBA" id="ARBA00023136"/>
    </source>
</evidence>
<evidence type="ECO:0000256" key="6">
    <source>
        <dbReference type="ARBA" id="ARBA00022989"/>
    </source>
</evidence>
<dbReference type="Pfam" id="PF02355">
    <property type="entry name" value="SecD_SecF_C"/>
    <property type="match status" value="1"/>
</dbReference>
<comment type="similarity">
    <text evidence="9">Belongs to the SecD/SecF family. SecF subfamily.</text>
</comment>
<organism evidence="11 12">
    <name type="scientific">Candidatus Gottesmanbacteria bacterium GW2011_GWA2_44_17</name>
    <dbReference type="NCBI Taxonomy" id="1618444"/>
    <lineage>
        <taxon>Bacteria</taxon>
        <taxon>Candidatus Gottesmaniibacteriota</taxon>
    </lineage>
</organism>
<feature type="transmembrane region" description="Helical" evidence="9">
    <location>
        <begin position="234"/>
        <end position="251"/>
    </location>
</feature>
<dbReference type="InterPro" id="IPR005665">
    <property type="entry name" value="SecF_bac"/>
</dbReference>
<dbReference type="PANTHER" id="PTHR30081:SF8">
    <property type="entry name" value="PROTEIN TRANSLOCASE SUBUNIT SECF"/>
    <property type="match status" value="1"/>
</dbReference>
<name>A0A0G1HJB0_9BACT</name>
<evidence type="ECO:0000256" key="4">
    <source>
        <dbReference type="ARBA" id="ARBA00022692"/>
    </source>
</evidence>
<evidence type="ECO:0000259" key="10">
    <source>
        <dbReference type="Pfam" id="PF02355"/>
    </source>
</evidence>
<gene>
    <name evidence="9" type="primary">secF</name>
    <name evidence="11" type="ORF">UW37_C0014G0017</name>
</gene>
<dbReference type="PANTHER" id="PTHR30081">
    <property type="entry name" value="PROTEIN-EXPORT MEMBRANE PROTEIN SEC"/>
    <property type="match status" value="1"/>
</dbReference>
<dbReference type="PRINTS" id="PR01755">
    <property type="entry name" value="SECFTRNLCASE"/>
</dbReference>
<keyword evidence="8 9" id="KW-0472">Membrane</keyword>
<evidence type="ECO:0000313" key="12">
    <source>
        <dbReference type="Proteomes" id="UP000034063"/>
    </source>
</evidence>
<comment type="subunit">
    <text evidence="9">Forms a complex with SecD. Part of the essential Sec protein translocation apparatus which comprises SecA, SecYEG and auxiliary proteins SecDF. Other proteins may also be involved.</text>
</comment>
<dbReference type="HAMAP" id="MF_01464_B">
    <property type="entry name" value="SecF_B"/>
    <property type="match status" value="1"/>
</dbReference>
<keyword evidence="3 9" id="KW-1003">Cell membrane</keyword>
<dbReference type="Proteomes" id="UP000034063">
    <property type="component" value="Unassembled WGS sequence"/>
</dbReference>
<dbReference type="EMBL" id="LCIB01000014">
    <property type="protein sequence ID" value="KKT47035.1"/>
    <property type="molecule type" value="Genomic_DNA"/>
</dbReference>
<dbReference type="GO" id="GO:0006605">
    <property type="term" value="P:protein targeting"/>
    <property type="evidence" value="ECO:0007669"/>
    <property type="project" value="UniProtKB-UniRule"/>
</dbReference>
<dbReference type="Gene3D" id="1.20.1640.10">
    <property type="entry name" value="Multidrug efflux transporter AcrB transmembrane domain"/>
    <property type="match status" value="1"/>
</dbReference>
<dbReference type="InterPro" id="IPR022645">
    <property type="entry name" value="SecD/SecF_bac"/>
</dbReference>
<evidence type="ECO:0000256" key="3">
    <source>
        <dbReference type="ARBA" id="ARBA00022475"/>
    </source>
</evidence>
<evidence type="ECO:0000256" key="5">
    <source>
        <dbReference type="ARBA" id="ARBA00022927"/>
    </source>
</evidence>
<evidence type="ECO:0000256" key="1">
    <source>
        <dbReference type="ARBA" id="ARBA00004651"/>
    </source>
</evidence>
<dbReference type="GO" id="GO:0043952">
    <property type="term" value="P:protein transport by the Sec complex"/>
    <property type="evidence" value="ECO:0007669"/>
    <property type="project" value="UniProtKB-UniRule"/>
</dbReference>
<dbReference type="NCBIfam" id="TIGR00966">
    <property type="entry name" value="transloc_SecF"/>
    <property type="match status" value="1"/>
</dbReference>
<proteinExistence type="inferred from homology"/>
<evidence type="ECO:0000256" key="2">
    <source>
        <dbReference type="ARBA" id="ARBA00022448"/>
    </source>
</evidence>
<dbReference type="AlphaFoldDB" id="A0A0G1HJB0"/>
<protein>
    <recommendedName>
        <fullName evidence="9">Protein-export membrane protein SecF</fullName>
    </recommendedName>
</protein>
<evidence type="ECO:0000313" key="11">
    <source>
        <dbReference type="EMBL" id="KKT47035.1"/>
    </source>
</evidence>
<accession>A0A0G1HJB0</accession>
<dbReference type="InterPro" id="IPR048634">
    <property type="entry name" value="SecD_SecF_C"/>
</dbReference>
<feature type="transmembrane region" description="Helical" evidence="9">
    <location>
        <begin position="155"/>
        <end position="176"/>
    </location>
</feature>
<dbReference type="GO" id="GO:0015450">
    <property type="term" value="F:protein-transporting ATPase activity"/>
    <property type="evidence" value="ECO:0007669"/>
    <property type="project" value="InterPro"/>
</dbReference>
<reference evidence="11 12" key="1">
    <citation type="journal article" date="2015" name="Nature">
        <title>rRNA introns, odd ribosomes, and small enigmatic genomes across a large radiation of phyla.</title>
        <authorList>
            <person name="Brown C.T."/>
            <person name="Hug L.A."/>
            <person name="Thomas B.C."/>
            <person name="Sharon I."/>
            <person name="Castelle C.J."/>
            <person name="Singh A."/>
            <person name="Wilkins M.J."/>
            <person name="Williams K.H."/>
            <person name="Banfield J.F."/>
        </authorList>
    </citation>
    <scope>NUCLEOTIDE SEQUENCE [LARGE SCALE GENOMIC DNA]</scope>
</reference>
<keyword evidence="7 9" id="KW-0811">Translocation</keyword>
<comment type="function">
    <text evidence="9">Part of the Sec protein translocase complex. Interacts with the SecYEG preprotein conducting channel. SecDF uses the proton motive force (PMF) to complete protein translocation after the ATP-dependent function of SecA.</text>
</comment>
<dbReference type="SUPFAM" id="SSF82866">
    <property type="entry name" value="Multidrug efflux transporter AcrB transmembrane domain"/>
    <property type="match status" value="1"/>
</dbReference>
<dbReference type="GO" id="GO:0005886">
    <property type="term" value="C:plasma membrane"/>
    <property type="evidence" value="ECO:0007669"/>
    <property type="project" value="UniProtKB-SubCell"/>
</dbReference>
<dbReference type="PATRIC" id="fig|1618444.3.peg.342"/>
<keyword evidence="6 9" id="KW-1133">Transmembrane helix</keyword>
<evidence type="ECO:0000256" key="7">
    <source>
        <dbReference type="ARBA" id="ARBA00023010"/>
    </source>
</evidence>
<evidence type="ECO:0000256" key="9">
    <source>
        <dbReference type="HAMAP-Rule" id="MF_01464"/>
    </source>
</evidence>
<feature type="domain" description="Protein export membrane protein SecD/SecF C-terminal" evidence="10">
    <location>
        <begin position="105"/>
        <end position="285"/>
    </location>
</feature>
<sequence length="295" mass="32759">MIRFSKYIWLYVLLSSFVLIPGVYSLLRWGLRPSVDFTGGTVLEVKSEKPLARDVIQALAKKNSIDLIEITQSPGNSYTFRMKPTAESTVDVFQQGLHEEGGGGTIDILKKDTVGPVIGKELLYKTVVSSIFVLIAILSYVAYAFKSVKFGISAIASLIHDMLVMFGSFSLLGHFFGVEVDTLFVTAFLTTMSFSVHDTIVIFDRIREYRRKDTRTKLSDVCDVALTETMGRSLVNSFTIIFMLLSLALMGGATVRWFAVALLIGTITGTYSSPFVATPVLLLLDRWERNKSGKF</sequence>
<feature type="transmembrane region" description="Helical" evidence="9">
    <location>
        <begin position="257"/>
        <end position="284"/>
    </location>
</feature>
<keyword evidence="4 9" id="KW-0812">Transmembrane</keyword>
<feature type="transmembrane region" description="Helical" evidence="9">
    <location>
        <begin position="182"/>
        <end position="203"/>
    </location>
</feature>
<dbReference type="InterPro" id="IPR022646">
    <property type="entry name" value="SecD/SecF_CS"/>
</dbReference>
<feature type="transmembrane region" description="Helical" evidence="9">
    <location>
        <begin position="7"/>
        <end position="27"/>
    </location>
</feature>
<comment type="subcellular location">
    <subcellularLocation>
        <location evidence="1 9">Cell membrane</location>
        <topology evidence="1 9">Multi-pass membrane protein</topology>
    </subcellularLocation>
</comment>
<feature type="transmembrane region" description="Helical" evidence="9">
    <location>
        <begin position="122"/>
        <end position="143"/>
    </location>
</feature>
<keyword evidence="2 9" id="KW-0813">Transport</keyword>
<dbReference type="Pfam" id="PF07549">
    <property type="entry name" value="Sec_GG"/>
    <property type="match status" value="1"/>
</dbReference>
<dbReference type="InterPro" id="IPR022813">
    <property type="entry name" value="SecD/SecF_arch_bac"/>
</dbReference>
<comment type="caution">
    <text evidence="11">The sequence shown here is derived from an EMBL/GenBank/DDBJ whole genome shotgun (WGS) entry which is preliminary data.</text>
</comment>
<keyword evidence="5 9" id="KW-0653">Protein transport</keyword>
<dbReference type="GO" id="GO:0065002">
    <property type="term" value="P:intracellular protein transmembrane transport"/>
    <property type="evidence" value="ECO:0007669"/>
    <property type="project" value="UniProtKB-UniRule"/>
</dbReference>